<dbReference type="EMBL" id="AE017283">
    <property type="protein sequence ID" value="AAT81789.1"/>
    <property type="molecule type" value="Genomic_DNA"/>
</dbReference>
<reference evidence="2 3" key="1">
    <citation type="journal article" date="2004" name="Science">
        <title>The complete genome sequence of Propionibacterium acnes, a commensal of human skin.</title>
        <authorList>
            <person name="Bruggemann H."/>
            <person name="Henne A."/>
            <person name="Hoster F."/>
            <person name="Liesegang H."/>
            <person name="Wiezer A."/>
            <person name="Strittmatter A."/>
            <person name="Hujer S."/>
            <person name="Durre P."/>
            <person name="Gottschalk G."/>
        </authorList>
    </citation>
    <scope>NUCLEOTIDE SEQUENCE [LARGE SCALE GENOMIC DNA]</scope>
    <source>
        <strain evidence="3">DSM 16379 / KPA171202</strain>
    </source>
</reference>
<name>Q6ABT9_CUTAK</name>
<sequence>MQHPGAIDQVALFQVTHDAPQKAVRDLDVLGSDAVGAGYSHSDLREKFEKSVTALRRASTQSRRNSGMSRGDDNGVEDIEPSSDHRLKSQHKLSCSWHLRPGSGMPWSSCRNTTRPSPKVA</sequence>
<evidence type="ECO:0000313" key="2">
    <source>
        <dbReference type="EMBL" id="AAT81789.1"/>
    </source>
</evidence>
<protein>
    <submittedName>
        <fullName evidence="2">Uncharacterized protein</fullName>
    </submittedName>
</protein>
<evidence type="ECO:0000256" key="1">
    <source>
        <dbReference type="SAM" id="MobiDB-lite"/>
    </source>
</evidence>
<organism evidence="2 3">
    <name type="scientific">Cutibacterium acnes (strain DSM 16379 / KPA171202)</name>
    <name type="common">Propionibacterium acnes</name>
    <dbReference type="NCBI Taxonomy" id="267747"/>
    <lineage>
        <taxon>Bacteria</taxon>
        <taxon>Bacillati</taxon>
        <taxon>Actinomycetota</taxon>
        <taxon>Actinomycetes</taxon>
        <taxon>Propionibacteriales</taxon>
        <taxon>Propionibacteriaceae</taxon>
        <taxon>Cutibacterium</taxon>
    </lineage>
</organism>
<accession>Q6ABT9</accession>
<evidence type="ECO:0000313" key="3">
    <source>
        <dbReference type="Proteomes" id="UP000000603"/>
    </source>
</evidence>
<dbReference type="KEGG" id="pac:PPA2390"/>
<feature type="compositionally biased region" description="Polar residues" evidence="1">
    <location>
        <begin position="58"/>
        <end position="68"/>
    </location>
</feature>
<feature type="region of interest" description="Disordered" evidence="1">
    <location>
        <begin position="52"/>
        <end position="121"/>
    </location>
</feature>
<dbReference type="EnsemblBacteria" id="AAT81789">
    <property type="protein sequence ID" value="AAT81789"/>
    <property type="gene ID" value="PPA2390"/>
</dbReference>
<feature type="compositionally biased region" description="Polar residues" evidence="1">
    <location>
        <begin position="109"/>
        <end position="121"/>
    </location>
</feature>
<dbReference type="Proteomes" id="UP000000603">
    <property type="component" value="Chromosome"/>
</dbReference>
<proteinExistence type="predicted"/>
<gene>
    <name evidence="2" type="ordered locus">PPA2390</name>
</gene>
<dbReference type="AlphaFoldDB" id="Q6ABT9"/>
<dbReference type="HOGENOM" id="CLU_2035904_0_0_11"/>